<dbReference type="GO" id="GO:0007602">
    <property type="term" value="P:phototransduction"/>
    <property type="evidence" value="ECO:0007669"/>
    <property type="project" value="UniProtKB-KW"/>
</dbReference>
<evidence type="ECO:0000259" key="18">
    <source>
        <dbReference type="PROSITE" id="PS50262"/>
    </source>
</evidence>
<comment type="subcellular location">
    <subcellularLocation>
        <location evidence="1">Membrane</location>
        <topology evidence="1">Multi-pass membrane protein</topology>
    </subcellularLocation>
</comment>
<dbReference type="PRINTS" id="PR00578">
    <property type="entry name" value="OPSINLTRLEYE"/>
</dbReference>
<keyword evidence="11" id="KW-1015">Disulfide bond</keyword>
<evidence type="ECO:0000256" key="1">
    <source>
        <dbReference type="ARBA" id="ARBA00004141"/>
    </source>
</evidence>
<dbReference type="PROSITE" id="PS00238">
    <property type="entry name" value="OPSIN"/>
    <property type="match status" value="1"/>
</dbReference>
<keyword evidence="15" id="KW-0844">Vision</keyword>
<evidence type="ECO:0000256" key="4">
    <source>
        <dbReference type="ARBA" id="ARBA00022606"/>
    </source>
</evidence>
<reference evidence="19" key="2">
    <citation type="submission" date="2022-10" db="EMBL/GenBank/DDBJ databases">
        <authorList>
            <consortium name="ENA_rothamsted_submissions"/>
            <consortium name="culmorum"/>
            <person name="King R."/>
        </authorList>
    </citation>
    <scope>NUCLEOTIDE SEQUENCE</scope>
</reference>
<evidence type="ECO:0000256" key="14">
    <source>
        <dbReference type="ARBA" id="ARBA00023224"/>
    </source>
</evidence>
<dbReference type="Gene3D" id="1.20.1070.10">
    <property type="entry name" value="Rhodopsin 7-helix transmembrane proteins"/>
    <property type="match status" value="1"/>
</dbReference>
<dbReference type="GO" id="GO:0016020">
    <property type="term" value="C:membrane"/>
    <property type="evidence" value="ECO:0007669"/>
    <property type="project" value="UniProtKB-SubCell"/>
</dbReference>
<name>A0A9P0GXA0_PHACE</name>
<dbReference type="OrthoDB" id="9996086at2759"/>
<evidence type="ECO:0000256" key="10">
    <source>
        <dbReference type="ARBA" id="ARBA00023136"/>
    </source>
</evidence>
<evidence type="ECO:0000256" key="9">
    <source>
        <dbReference type="ARBA" id="ARBA00023040"/>
    </source>
</evidence>
<keyword evidence="12 16" id="KW-0675">Receptor</keyword>
<keyword evidence="9 16" id="KW-0297">G-protein coupled receptor</keyword>
<dbReference type="PRINTS" id="PR00237">
    <property type="entry name" value="GPCRRHODOPSN"/>
</dbReference>
<evidence type="ECO:0000256" key="16">
    <source>
        <dbReference type="RuleBase" id="RU000688"/>
    </source>
</evidence>
<dbReference type="PROSITE" id="PS50262">
    <property type="entry name" value="G_PROTEIN_RECEP_F1_2"/>
    <property type="match status" value="1"/>
</dbReference>
<dbReference type="FunFam" id="1.20.1070.10:FF:000044">
    <property type="entry name" value="Opsin, ultraviolet-sensitive"/>
    <property type="match status" value="1"/>
</dbReference>
<feature type="transmembrane region" description="Helical" evidence="17">
    <location>
        <begin position="128"/>
        <end position="148"/>
    </location>
</feature>
<reference evidence="19" key="1">
    <citation type="submission" date="2022-01" db="EMBL/GenBank/DDBJ databases">
        <authorList>
            <person name="King R."/>
        </authorList>
    </citation>
    <scope>NUCLEOTIDE SEQUENCE</scope>
</reference>
<dbReference type="CDD" id="cd15079">
    <property type="entry name" value="7tmA_photoreceptors_insect"/>
    <property type="match status" value="1"/>
</dbReference>
<feature type="transmembrane region" description="Helical" evidence="17">
    <location>
        <begin position="169"/>
        <end position="191"/>
    </location>
</feature>
<evidence type="ECO:0000313" key="20">
    <source>
        <dbReference type="Proteomes" id="UP001153737"/>
    </source>
</evidence>
<evidence type="ECO:0000256" key="15">
    <source>
        <dbReference type="ARBA" id="ARBA00023305"/>
    </source>
</evidence>
<evidence type="ECO:0000256" key="6">
    <source>
        <dbReference type="ARBA" id="ARBA00022925"/>
    </source>
</evidence>
<evidence type="ECO:0000256" key="8">
    <source>
        <dbReference type="ARBA" id="ARBA00022991"/>
    </source>
</evidence>
<keyword evidence="4" id="KW-0716">Sensory transduction</keyword>
<dbReference type="InterPro" id="IPR017452">
    <property type="entry name" value="GPCR_Rhodpsn_7TM"/>
</dbReference>
<keyword evidence="14 16" id="KW-0807">Transducer</keyword>
<evidence type="ECO:0000313" key="19">
    <source>
        <dbReference type="EMBL" id="CAH1183602.1"/>
    </source>
</evidence>
<evidence type="ECO:0000256" key="3">
    <source>
        <dbReference type="ARBA" id="ARBA00022543"/>
    </source>
</evidence>
<protein>
    <recommendedName>
        <fullName evidence="18">G-protein coupled receptors family 1 profile domain-containing protein</fullName>
    </recommendedName>
</protein>
<dbReference type="GO" id="GO:0004930">
    <property type="term" value="F:G protein-coupled receptor activity"/>
    <property type="evidence" value="ECO:0007669"/>
    <property type="project" value="UniProtKB-KW"/>
</dbReference>
<evidence type="ECO:0000256" key="17">
    <source>
        <dbReference type="SAM" id="Phobius"/>
    </source>
</evidence>
<keyword evidence="10 17" id="KW-0472">Membrane</keyword>
<keyword evidence="13" id="KW-0325">Glycoprotein</keyword>
<dbReference type="AlphaFoldDB" id="A0A9P0GXA0"/>
<dbReference type="GO" id="GO:0007601">
    <property type="term" value="P:visual perception"/>
    <property type="evidence" value="ECO:0007669"/>
    <property type="project" value="UniProtKB-KW"/>
</dbReference>
<dbReference type="EMBL" id="OU896715">
    <property type="protein sequence ID" value="CAH1183602.1"/>
    <property type="molecule type" value="Genomic_DNA"/>
</dbReference>
<keyword evidence="20" id="KW-1185">Reference proteome</keyword>
<sequence>MSVMGEPNYGAWVAQRGAGFGGNLTIVDVVLPDMLHMVDAYWYQFPPITPLWHGILGFMMVVLGIISVVGNGMVIYIFCSTKSLRTPSNFLVVNLAFSDFCMMVTMAPPTILNCYYQTWVLGSLFCEIYGMFGSIFGCGSIWTMVFIAMDRYNVIVKGLSAKPLTKTTVLFWIFLIWGMASIWTAAPLFGWNRYVPEGSLTACGTDYLSGNTMDISYLIVYGSFCYVLPLLSISYFYFFIVRTVAAHEKSMRDQAKKMNVASLRSSENAAKSSEYKLAKIALMTITLWFMAWTPYMATNLAGILGSTKINPLSGIWCSILAKANAVYNPIVYAISHPRYRLALEKKFPSLVCGAVHDDTVSTATGVTNCIEDDKTTTI</sequence>
<keyword evidence="3" id="KW-0600">Photoreceptor protein</keyword>
<dbReference type="PROSITE" id="PS00237">
    <property type="entry name" value="G_PROTEIN_RECEP_F1_1"/>
    <property type="match status" value="1"/>
</dbReference>
<feature type="domain" description="G-protein coupled receptors family 1 profile" evidence="18">
    <location>
        <begin position="70"/>
        <end position="332"/>
    </location>
</feature>
<evidence type="ECO:0000256" key="11">
    <source>
        <dbReference type="ARBA" id="ARBA00023157"/>
    </source>
</evidence>
<keyword evidence="7 17" id="KW-1133">Transmembrane helix</keyword>
<gene>
    <name evidence="19" type="ORF">PHAECO_LOCUS12429</name>
</gene>
<keyword evidence="5 16" id="KW-0812">Transmembrane</keyword>
<evidence type="ECO:0000256" key="7">
    <source>
        <dbReference type="ARBA" id="ARBA00022989"/>
    </source>
</evidence>
<evidence type="ECO:0000256" key="12">
    <source>
        <dbReference type="ARBA" id="ARBA00023170"/>
    </source>
</evidence>
<keyword evidence="6" id="KW-0681">Retinal protein</keyword>
<dbReference type="InterPro" id="IPR000276">
    <property type="entry name" value="GPCR_Rhodpsn"/>
</dbReference>
<keyword evidence="8" id="KW-0157">Chromophore</keyword>
<feature type="transmembrane region" description="Helical" evidence="17">
    <location>
        <begin position="215"/>
        <end position="241"/>
    </location>
</feature>
<proteinExistence type="inferred from homology"/>
<evidence type="ECO:0000256" key="5">
    <source>
        <dbReference type="ARBA" id="ARBA00022692"/>
    </source>
</evidence>
<dbReference type="Proteomes" id="UP001153737">
    <property type="component" value="Chromosome 9"/>
</dbReference>
<dbReference type="PANTHER" id="PTHR24240">
    <property type="entry name" value="OPSIN"/>
    <property type="match status" value="1"/>
</dbReference>
<dbReference type="InterPro" id="IPR001391">
    <property type="entry name" value="Opsin_lateye"/>
</dbReference>
<dbReference type="Pfam" id="PF00001">
    <property type="entry name" value="7tm_1"/>
    <property type="match status" value="1"/>
</dbReference>
<evidence type="ECO:0000256" key="2">
    <source>
        <dbReference type="ARBA" id="ARBA00010663"/>
    </source>
</evidence>
<dbReference type="InterPro" id="IPR027430">
    <property type="entry name" value="Retinal_BS"/>
</dbReference>
<accession>A0A9P0GXA0</accession>
<dbReference type="GO" id="GO:0009881">
    <property type="term" value="F:photoreceptor activity"/>
    <property type="evidence" value="ECO:0007669"/>
    <property type="project" value="UniProtKB-KW"/>
</dbReference>
<feature type="transmembrane region" description="Helical" evidence="17">
    <location>
        <begin position="90"/>
        <end position="108"/>
    </location>
</feature>
<dbReference type="SUPFAM" id="SSF81321">
    <property type="entry name" value="Family A G protein-coupled receptor-like"/>
    <property type="match status" value="1"/>
</dbReference>
<evidence type="ECO:0000256" key="13">
    <source>
        <dbReference type="ARBA" id="ARBA00023180"/>
    </source>
</evidence>
<comment type="similarity">
    <text evidence="2 16">Belongs to the G-protein coupled receptor 1 family.</text>
</comment>
<feature type="transmembrane region" description="Helical" evidence="17">
    <location>
        <begin position="51"/>
        <end position="78"/>
    </location>
</feature>
<dbReference type="InterPro" id="IPR050125">
    <property type="entry name" value="GPCR_opsins"/>
</dbReference>
<organism evidence="19 20">
    <name type="scientific">Phaedon cochleariae</name>
    <name type="common">Mustard beetle</name>
    <dbReference type="NCBI Taxonomy" id="80249"/>
    <lineage>
        <taxon>Eukaryota</taxon>
        <taxon>Metazoa</taxon>
        <taxon>Ecdysozoa</taxon>
        <taxon>Arthropoda</taxon>
        <taxon>Hexapoda</taxon>
        <taxon>Insecta</taxon>
        <taxon>Pterygota</taxon>
        <taxon>Neoptera</taxon>
        <taxon>Endopterygota</taxon>
        <taxon>Coleoptera</taxon>
        <taxon>Polyphaga</taxon>
        <taxon>Cucujiformia</taxon>
        <taxon>Chrysomeloidea</taxon>
        <taxon>Chrysomelidae</taxon>
        <taxon>Chrysomelinae</taxon>
        <taxon>Chrysomelini</taxon>
        <taxon>Phaedon</taxon>
    </lineage>
</organism>
<feature type="transmembrane region" description="Helical" evidence="17">
    <location>
        <begin position="280"/>
        <end position="297"/>
    </location>
</feature>